<sequence length="203" mass="23763">MIELNPEDRIAKGGGRDVYQHPDDDGLLVKIYRPKPKRFRLGAYFEAETWRYGRYREWYVEYKHYIACLNRRGNCPSYMPELRGFCDTSLGLGQLVQKISDEGSPTLSTTLKHLKKLQEISFEEIAPLVEQLFQDFGDDKVIFRDLTPSNICVLRDADNKPLRLVVVDGLGDFTYIPLRSYFDVAYRIWHKDEKSKLLAYLRD</sequence>
<dbReference type="AlphaFoldDB" id="A0AAN0NEN6"/>
<evidence type="ECO:0000313" key="2">
    <source>
        <dbReference type="Proteomes" id="UP001451782"/>
    </source>
</evidence>
<keyword evidence="2" id="KW-1185">Reference proteome</keyword>
<dbReference type="KEGG" id="yag:AABB28_16800"/>
<organism evidence="1 2">
    <name type="scientific">Yoonia algicola</name>
    <dbReference type="NCBI Taxonomy" id="3137368"/>
    <lineage>
        <taxon>Bacteria</taxon>
        <taxon>Pseudomonadati</taxon>
        <taxon>Pseudomonadota</taxon>
        <taxon>Alphaproteobacteria</taxon>
        <taxon>Rhodobacterales</taxon>
        <taxon>Paracoccaceae</taxon>
        <taxon>Yoonia</taxon>
    </lineage>
</organism>
<name>A0AAN0NEN6_9RHOB</name>
<protein>
    <submittedName>
        <fullName evidence="1">YrbL family protein</fullName>
    </submittedName>
</protein>
<reference evidence="1 2" key="1">
    <citation type="submission" date="2024-04" db="EMBL/GenBank/DDBJ databases">
        <title>Phylogenomic analyses of a clade within the roseobacter group suggest taxonomic reassignments of species of the genera Aestuariivita, Citreicella, Loktanella, Nautella, Pelagibaca, Ruegeria, Thalassobius, Thiobacimonas and Tropicibacter, and the proposal o.</title>
        <authorList>
            <person name="Jeon C.O."/>
        </authorList>
    </citation>
    <scope>NUCLEOTIDE SEQUENCE [LARGE SCALE GENOMIC DNA]</scope>
    <source>
        <strain evidence="1 2">G8-12</strain>
    </source>
</reference>
<dbReference type="EMBL" id="CP151762">
    <property type="protein sequence ID" value="WZU63481.1"/>
    <property type="molecule type" value="Genomic_DNA"/>
</dbReference>
<evidence type="ECO:0000313" key="1">
    <source>
        <dbReference type="EMBL" id="WZU63481.1"/>
    </source>
</evidence>
<dbReference type="Pfam" id="PF10707">
    <property type="entry name" value="YrbL-PhoP_reg"/>
    <property type="match status" value="1"/>
</dbReference>
<dbReference type="InterPro" id="IPR019647">
    <property type="entry name" value="PhoP_reg_network_YrbL"/>
</dbReference>
<accession>A0AAN0NEN6</accession>
<proteinExistence type="predicted"/>
<dbReference type="RefSeq" id="WP_342069862.1">
    <property type="nucleotide sequence ID" value="NZ_CP151762.1"/>
</dbReference>
<gene>
    <name evidence="1" type="ORF">AABB28_16800</name>
</gene>
<dbReference type="Proteomes" id="UP001451782">
    <property type="component" value="Chromosome"/>
</dbReference>